<organism evidence="3 4">
    <name type="scientific">Arabidopsis arenosa</name>
    <name type="common">Sand rock-cress</name>
    <name type="synonym">Cardaminopsis arenosa</name>
    <dbReference type="NCBI Taxonomy" id="38785"/>
    <lineage>
        <taxon>Eukaryota</taxon>
        <taxon>Viridiplantae</taxon>
        <taxon>Streptophyta</taxon>
        <taxon>Embryophyta</taxon>
        <taxon>Tracheophyta</taxon>
        <taxon>Spermatophyta</taxon>
        <taxon>Magnoliopsida</taxon>
        <taxon>eudicotyledons</taxon>
        <taxon>Gunneridae</taxon>
        <taxon>Pentapetalae</taxon>
        <taxon>rosids</taxon>
        <taxon>malvids</taxon>
        <taxon>Brassicales</taxon>
        <taxon>Brassicaceae</taxon>
        <taxon>Camelineae</taxon>
        <taxon>Arabidopsis</taxon>
    </lineage>
</organism>
<gene>
    <name evidence="3" type="ORF">AARE701A_LOCUS18361</name>
</gene>
<feature type="region of interest" description="Disordered" evidence="1">
    <location>
        <begin position="184"/>
        <end position="223"/>
    </location>
</feature>
<evidence type="ECO:0000313" key="3">
    <source>
        <dbReference type="EMBL" id="CAE6174565.1"/>
    </source>
</evidence>
<dbReference type="InterPro" id="IPR025852">
    <property type="entry name" value="SM_dom_ATX"/>
</dbReference>
<dbReference type="PANTHER" id="PTHR12854:SF12">
    <property type="entry name" value="POLYADENYLATE-BINDING PROTEIN INTERACTING PROTEIN"/>
    <property type="match status" value="1"/>
</dbReference>
<keyword evidence="4" id="KW-1185">Reference proteome</keyword>
<dbReference type="GO" id="GO:0010494">
    <property type="term" value="C:cytoplasmic stress granule"/>
    <property type="evidence" value="ECO:0007669"/>
    <property type="project" value="TreeGrafter"/>
</dbReference>
<dbReference type="GO" id="GO:0034063">
    <property type="term" value="P:stress granule assembly"/>
    <property type="evidence" value="ECO:0007669"/>
    <property type="project" value="TreeGrafter"/>
</dbReference>
<feature type="domain" description="Ataxin 2 SM" evidence="2">
    <location>
        <begin position="23"/>
        <end position="99"/>
    </location>
</feature>
<dbReference type="GO" id="GO:0003729">
    <property type="term" value="F:mRNA binding"/>
    <property type="evidence" value="ECO:0007669"/>
    <property type="project" value="TreeGrafter"/>
</dbReference>
<dbReference type="EMBL" id="LR999457">
    <property type="protein sequence ID" value="CAE6174565.1"/>
    <property type="molecule type" value="Genomic_DNA"/>
</dbReference>
<dbReference type="Proteomes" id="UP000682877">
    <property type="component" value="Chromosome 7"/>
</dbReference>
<dbReference type="SUPFAM" id="SSF52047">
    <property type="entry name" value="RNI-like"/>
    <property type="match status" value="1"/>
</dbReference>
<evidence type="ECO:0000256" key="1">
    <source>
        <dbReference type="SAM" id="MobiDB-lite"/>
    </source>
</evidence>
<proteinExistence type="predicted"/>
<dbReference type="InterPro" id="IPR045117">
    <property type="entry name" value="ATXN2-like"/>
</dbReference>
<evidence type="ECO:0000259" key="2">
    <source>
        <dbReference type="Pfam" id="PF14438"/>
    </source>
</evidence>
<dbReference type="PANTHER" id="PTHR12854">
    <property type="entry name" value="ATAXIN 2-RELATED"/>
    <property type="match status" value="1"/>
</dbReference>
<dbReference type="Gene3D" id="3.80.10.10">
    <property type="entry name" value="Ribonuclease Inhibitor"/>
    <property type="match status" value="1"/>
</dbReference>
<dbReference type="AlphaFoldDB" id="A0A8S2ATQ4"/>
<accession>A0A8S2ATQ4</accession>
<reference evidence="3" key="1">
    <citation type="submission" date="2021-01" db="EMBL/GenBank/DDBJ databases">
        <authorList>
            <person name="Bezrukov I."/>
        </authorList>
    </citation>
    <scope>NUCLEOTIDE SEQUENCE</scope>
</reference>
<evidence type="ECO:0000313" key="4">
    <source>
        <dbReference type="Proteomes" id="UP000682877"/>
    </source>
</evidence>
<feature type="compositionally biased region" description="Low complexity" evidence="1">
    <location>
        <begin position="207"/>
        <end position="219"/>
    </location>
</feature>
<dbReference type="Pfam" id="PF14438">
    <property type="entry name" value="SM-ATX"/>
    <property type="match status" value="1"/>
</dbReference>
<name>A0A8S2ATQ4_ARAAE</name>
<dbReference type="FunFam" id="3.80.10.10:FF:000552">
    <property type="entry name" value="RNI-like superfamily protein"/>
    <property type="match status" value="1"/>
</dbReference>
<protein>
    <recommendedName>
        <fullName evidence="2">Ataxin 2 SM domain-containing protein</fullName>
    </recommendedName>
</protein>
<sequence>MGNARKVEDDDNNNSSSSSSSLLIAATMCIIGLQVHVHVKDGSVFSGIFFTASVDNGFGIVLKNARITKKGTSKSNVASGSVVDTLVILSSNIVQIVAEGVSLPSNVRACNNEVGSATETLPSEPRLYAANVSTQERGYNHKRQAGAKILKRSVQIPDIHQEDNVDIQSSSSSLDSMSERVKPIEEDKMMPEPFSNGFHDASERPSSTDNSSSQSTTFDDTSELCRGRMASSTASVPIQAVKKAKEFKLNPEAKVFSPSYTKRLSPSPVGMPDVANIAYIPSNTPMLPVPEAIYPGVGNNPYVPQAPPPSKFVPYGNLTAGHAVSGFQFPQHMIGPTVNRAQPQRFTTQYHSVQAPMLVNPSPQVMVARSGQLVYVQSVSQDLIQGTPPLPLSPILSRPLPTAQHVQYLKHHGVVAAGQPLQLCVSQPFTTGGPQPYGIPTQFPVMQQPPFPTNQPMTVAVPNGMSPLKSKPPSLVSLCLGDIGKHLEEMIPCLAEISVIFPADIKMSIAAIARRRKLLDDDVIISLADSSWEILDVSGSDVTNSGLAKVAEMCKSLRAVDISRCNKISSMGVLELVQHCRSLETLRCGGCPSSESTARRSLSFFKPNLSNGEGETWEEIDTSEIGHGGQSLRWLVWPRIDKDSLEMLSLECPRIVVNPKPSLVAYRADEVPREALPDVAVDEPFVKDIDPKTWVVTGVVQKPTSFLLCNELPIAEKFRLAFAERDARLAPKRAKNARQRQRRAERDWMMSSDEARATVLASKATRSLHKS</sequence>
<dbReference type="Gene3D" id="2.30.30.100">
    <property type="match status" value="1"/>
</dbReference>
<dbReference type="InterPro" id="IPR032675">
    <property type="entry name" value="LRR_dom_sf"/>
</dbReference>